<dbReference type="RefSeq" id="WP_277444885.1">
    <property type="nucleotide sequence ID" value="NZ_JAKOAV010000030.1"/>
</dbReference>
<dbReference type="Gene3D" id="3.30.110.120">
    <property type="match status" value="1"/>
</dbReference>
<dbReference type="GO" id="GO:0003998">
    <property type="term" value="F:acylphosphatase activity"/>
    <property type="evidence" value="ECO:0007669"/>
    <property type="project" value="UniProtKB-EC"/>
</dbReference>
<dbReference type="GO" id="GO:0016743">
    <property type="term" value="F:carboxyl- or carbamoyltransferase activity"/>
    <property type="evidence" value="ECO:0007669"/>
    <property type="project" value="UniProtKB-UniRule"/>
</dbReference>
<dbReference type="SUPFAM" id="SSF54975">
    <property type="entry name" value="Acylphosphatase/BLUF domain-like"/>
    <property type="match status" value="1"/>
</dbReference>
<organism evidence="14 15">
    <name type="scientific">Pelotomaculum isophthalicicum JI</name>
    <dbReference type="NCBI Taxonomy" id="947010"/>
    <lineage>
        <taxon>Bacteria</taxon>
        <taxon>Bacillati</taxon>
        <taxon>Bacillota</taxon>
        <taxon>Clostridia</taxon>
        <taxon>Eubacteriales</taxon>
        <taxon>Desulfotomaculaceae</taxon>
        <taxon>Pelotomaculum</taxon>
    </lineage>
</organism>
<comment type="similarity">
    <text evidence="2">Belongs to the acylphosphatase family.</text>
</comment>
<dbReference type="InterPro" id="IPR011125">
    <property type="entry name" value="Znf_HypF"/>
</dbReference>
<feature type="active site" evidence="11">
    <location>
        <position position="47"/>
    </location>
</feature>
<comment type="catalytic activity">
    <reaction evidence="9">
        <text>C-terminal L-cysteinyl-[HypE protein] + carbamoyl phosphate + ATP + H2O = C-terminal S-carboxamide-L-cysteinyl-[HypE protein] + AMP + phosphate + diphosphate + H(+)</text>
        <dbReference type="Rhea" id="RHEA:55636"/>
        <dbReference type="Rhea" id="RHEA-COMP:14247"/>
        <dbReference type="Rhea" id="RHEA-COMP:14392"/>
        <dbReference type="ChEBI" id="CHEBI:15377"/>
        <dbReference type="ChEBI" id="CHEBI:15378"/>
        <dbReference type="ChEBI" id="CHEBI:30616"/>
        <dbReference type="ChEBI" id="CHEBI:33019"/>
        <dbReference type="ChEBI" id="CHEBI:43474"/>
        <dbReference type="ChEBI" id="CHEBI:58228"/>
        <dbReference type="ChEBI" id="CHEBI:76913"/>
        <dbReference type="ChEBI" id="CHEBI:139126"/>
        <dbReference type="ChEBI" id="CHEBI:456215"/>
    </reaction>
</comment>
<dbReference type="AlphaFoldDB" id="A0A9X4H8Z4"/>
<dbReference type="EMBL" id="JAKOAV010000030">
    <property type="protein sequence ID" value="MDF9409424.1"/>
    <property type="molecule type" value="Genomic_DNA"/>
</dbReference>
<dbReference type="Pfam" id="PF07503">
    <property type="entry name" value="zf-HYPF"/>
    <property type="match status" value="2"/>
</dbReference>
<comment type="pathway">
    <text evidence="1">Protein modification; [NiFe] hydrogenase maturation.</text>
</comment>
<dbReference type="PROSITE" id="PS00150">
    <property type="entry name" value="ACYLPHOSPHATASE_1"/>
    <property type="match status" value="1"/>
</dbReference>
<name>A0A9X4H8Z4_9FIRM</name>
<keyword evidence="4 14" id="KW-0436">Ligase</keyword>
<dbReference type="GO" id="GO:0016874">
    <property type="term" value="F:ligase activity"/>
    <property type="evidence" value="ECO:0007669"/>
    <property type="project" value="UniProtKB-UniRule"/>
</dbReference>
<dbReference type="Pfam" id="PF01300">
    <property type="entry name" value="Sua5_yciO_yrdC"/>
    <property type="match status" value="1"/>
</dbReference>
<dbReference type="SUPFAM" id="SSF55821">
    <property type="entry name" value="YrdC/RibB"/>
    <property type="match status" value="1"/>
</dbReference>
<evidence type="ECO:0000256" key="6">
    <source>
        <dbReference type="ARBA" id="ARBA00022771"/>
    </source>
</evidence>
<dbReference type="InterPro" id="IPR041440">
    <property type="entry name" value="HypF_C"/>
</dbReference>
<protein>
    <recommendedName>
        <fullName evidence="10">Carbamoyltransferase</fullName>
        <ecNumber evidence="10">6.2.-.-</ecNumber>
    </recommendedName>
</protein>
<dbReference type="Gene3D" id="3.90.870.50">
    <property type="match status" value="1"/>
</dbReference>
<dbReference type="Pfam" id="PF17788">
    <property type="entry name" value="HypF_C"/>
    <property type="match status" value="1"/>
</dbReference>
<keyword evidence="7" id="KW-0862">Zinc</keyword>
<proteinExistence type="inferred from homology"/>
<evidence type="ECO:0000259" key="13">
    <source>
        <dbReference type="PROSITE" id="PS51163"/>
    </source>
</evidence>
<keyword evidence="11" id="KW-0378">Hydrolase</keyword>
<comment type="caution">
    <text evidence="14">The sequence shown here is derived from an EMBL/GenBank/DDBJ whole genome shotgun (WGS) entry which is preliminary data.</text>
</comment>
<dbReference type="Proteomes" id="UP001154312">
    <property type="component" value="Unassembled WGS sequence"/>
</dbReference>
<keyword evidence="6" id="KW-0863">Zinc-finger</keyword>
<evidence type="ECO:0000256" key="2">
    <source>
        <dbReference type="ARBA" id="ARBA00005614"/>
    </source>
</evidence>
<dbReference type="InterPro" id="IPR051060">
    <property type="entry name" value="Carbamoyltrans_HypF-like"/>
</dbReference>
<dbReference type="InterPro" id="IPR055128">
    <property type="entry name" value="HypF_C_2"/>
</dbReference>
<evidence type="ECO:0000256" key="4">
    <source>
        <dbReference type="ARBA" id="ARBA00022598"/>
    </source>
</evidence>
<dbReference type="InterPro" id="IPR017945">
    <property type="entry name" value="DHBP_synth_RibB-like_a/b_dom"/>
</dbReference>
<dbReference type="Gene3D" id="3.30.420.360">
    <property type="match status" value="1"/>
</dbReference>
<dbReference type="PANTHER" id="PTHR42959:SF1">
    <property type="entry name" value="CARBAMOYLTRANSFERASE HYPF"/>
    <property type="match status" value="1"/>
</dbReference>
<dbReference type="PIRSF" id="PIRSF006256">
    <property type="entry name" value="CMPcnvr_hdrg_mat"/>
    <property type="match status" value="1"/>
</dbReference>
<evidence type="ECO:0000256" key="7">
    <source>
        <dbReference type="ARBA" id="ARBA00022833"/>
    </source>
</evidence>
<evidence type="ECO:0000256" key="3">
    <source>
        <dbReference type="ARBA" id="ARBA00008097"/>
    </source>
</evidence>
<dbReference type="SUPFAM" id="SSF53067">
    <property type="entry name" value="Actin-like ATPase domain"/>
    <property type="match status" value="1"/>
</dbReference>
<evidence type="ECO:0000313" key="14">
    <source>
        <dbReference type="EMBL" id="MDF9409424.1"/>
    </source>
</evidence>
<dbReference type="GO" id="GO:0051604">
    <property type="term" value="P:protein maturation"/>
    <property type="evidence" value="ECO:0007669"/>
    <property type="project" value="TreeGrafter"/>
</dbReference>
<dbReference type="Pfam" id="PF00708">
    <property type="entry name" value="Acylphosphatase"/>
    <property type="match status" value="1"/>
</dbReference>
<reference evidence="14" key="1">
    <citation type="submission" date="2022-02" db="EMBL/GenBank/DDBJ databases">
        <authorList>
            <person name="Leng L."/>
        </authorList>
    </citation>
    <scope>NUCLEOTIDE SEQUENCE</scope>
    <source>
        <strain evidence="14">JI</strain>
    </source>
</reference>
<dbReference type="Pfam" id="PF22521">
    <property type="entry name" value="HypF_C_2"/>
    <property type="match status" value="1"/>
</dbReference>
<evidence type="ECO:0000256" key="10">
    <source>
        <dbReference type="PIRNR" id="PIRNR006256"/>
    </source>
</evidence>
<dbReference type="InterPro" id="IPR001792">
    <property type="entry name" value="Acylphosphatase-like_dom"/>
</dbReference>
<dbReference type="InterPro" id="IPR043129">
    <property type="entry name" value="ATPase_NBD"/>
</dbReference>
<dbReference type="NCBIfam" id="TIGR00143">
    <property type="entry name" value="hypF"/>
    <property type="match status" value="1"/>
</dbReference>
<dbReference type="InterPro" id="IPR036046">
    <property type="entry name" value="Acylphosphatase-like_dom_sf"/>
</dbReference>
<dbReference type="PROSITE" id="PS51160">
    <property type="entry name" value="ACYLPHOSPHATASE_3"/>
    <property type="match status" value="1"/>
</dbReference>
<dbReference type="PROSITE" id="PS51163">
    <property type="entry name" value="YRDC"/>
    <property type="match status" value="1"/>
</dbReference>
<keyword evidence="5" id="KW-0479">Metal-binding</keyword>
<feature type="domain" description="Acylphosphatase-like" evidence="12">
    <location>
        <begin position="14"/>
        <end position="100"/>
    </location>
</feature>
<dbReference type="FunFam" id="3.30.420.40:FF:000124">
    <property type="entry name" value="Carbamoyltransferase HypF"/>
    <property type="match status" value="1"/>
</dbReference>
<dbReference type="InterPro" id="IPR006070">
    <property type="entry name" value="Sua5-like_dom"/>
</dbReference>
<dbReference type="EC" id="6.2.-.-" evidence="10"/>
<dbReference type="InterPro" id="IPR004421">
    <property type="entry name" value="Carbamoyltransferase_HypF"/>
</dbReference>
<sequence>MTRQVQPGGKTVSRYRIVIKGVVQGVGFRPFVYNLAQVWGVKGSVLNSSRGVVIEAEAEENNVAGFLSELKNNPPQLSRISDYQLSKMPPAGYTSFVILASDPGDEKEALVPPDVAICADCAKEIIDRKDRHYQYPFTNCTNCGPRFTIINEIPYDRPKTSMASFCMCDQCAREYHDPADRRFHAQPTACPVCGPHVEVLDSAGRNVAGKENWLETCWNILQDGKILALKGLGGYHLTCDAKNKEAVKALRRRKGRDAKPFAVMCRDLETVQKYCVAGEKEKELLISPLAPIIILRKHLQTRLNEGLPEELAPGLKTLGVMLPYTPLHLLLFSGPLDMLVMTSGNYSNLPLVKDNSRAAGELGGIADYFLQHNREIVNRCDDSLIQVVDGEPHIYRRSRGYVPHPVLVPRGEDEPVILGIGGEMKNNFCLLKKNQAFMSQYIGEIDSLEGEENLLTSFFNLRKLTDAIPEVVAYDAHPGYASARVARQIPARAYFEVQHHHAHLASCLAENGLGNEEVIGAILDGTGYGTDGNLWGFEILTGNYDDFQRRFHLAYVPLPGGEAAIRQPWRTAVAYLLAFLGEEGKRSAGLIFPEKNLDVIERMVAGGFNSPLSSGCGRLFDAVSALLGICRENTYEGQAAVELGEAIQETAGNDDMQTYPYETREGIIWPGQMLAAIIDDKMAGVPVQSISARFHRTLVSMVGEAVERVSGATGIKKVALSGGTWQNQYLFRTAKQYFSARGFEVLYHRQVPANDGGIALGQAMIAHWRWRKRCV</sequence>
<evidence type="ECO:0000256" key="5">
    <source>
        <dbReference type="ARBA" id="ARBA00022723"/>
    </source>
</evidence>
<evidence type="ECO:0000256" key="9">
    <source>
        <dbReference type="ARBA" id="ARBA00048220"/>
    </source>
</evidence>
<comment type="similarity">
    <text evidence="3 10">Belongs to the carbamoyltransferase HypF family.</text>
</comment>
<keyword evidence="15" id="KW-1185">Reference proteome</keyword>
<dbReference type="GO" id="GO:0003725">
    <property type="term" value="F:double-stranded RNA binding"/>
    <property type="evidence" value="ECO:0007669"/>
    <property type="project" value="InterPro"/>
</dbReference>
<accession>A0A9X4H8Z4</accession>
<comment type="catalytic activity">
    <reaction evidence="8 11">
        <text>an acyl phosphate + H2O = a carboxylate + phosphate + H(+)</text>
        <dbReference type="Rhea" id="RHEA:14965"/>
        <dbReference type="ChEBI" id="CHEBI:15377"/>
        <dbReference type="ChEBI" id="CHEBI:15378"/>
        <dbReference type="ChEBI" id="CHEBI:29067"/>
        <dbReference type="ChEBI" id="CHEBI:43474"/>
        <dbReference type="ChEBI" id="CHEBI:59918"/>
        <dbReference type="EC" id="3.6.1.7"/>
    </reaction>
</comment>
<dbReference type="InterPro" id="IPR017968">
    <property type="entry name" value="Acylphosphatase_CS"/>
</dbReference>
<dbReference type="PANTHER" id="PTHR42959">
    <property type="entry name" value="CARBAMOYLTRANSFERASE"/>
    <property type="match status" value="1"/>
</dbReference>
<evidence type="ECO:0000259" key="12">
    <source>
        <dbReference type="PROSITE" id="PS51160"/>
    </source>
</evidence>
<dbReference type="Gene3D" id="3.30.420.40">
    <property type="match status" value="1"/>
</dbReference>
<evidence type="ECO:0000256" key="11">
    <source>
        <dbReference type="PROSITE-ProRule" id="PRU00520"/>
    </source>
</evidence>
<evidence type="ECO:0000256" key="8">
    <source>
        <dbReference type="ARBA" id="ARBA00047645"/>
    </source>
</evidence>
<dbReference type="GO" id="GO:0008270">
    <property type="term" value="F:zinc ion binding"/>
    <property type="evidence" value="ECO:0007669"/>
    <property type="project" value="UniProtKB-KW"/>
</dbReference>
<gene>
    <name evidence="14" type="primary">hypF</name>
    <name evidence="14" type="ORF">L7E55_13845</name>
</gene>
<feature type="domain" description="YrdC-like" evidence="13">
    <location>
        <begin position="211"/>
        <end position="400"/>
    </location>
</feature>
<feature type="active site" evidence="11">
    <location>
        <position position="29"/>
    </location>
</feature>
<evidence type="ECO:0000313" key="15">
    <source>
        <dbReference type="Proteomes" id="UP001154312"/>
    </source>
</evidence>
<evidence type="ECO:0000256" key="1">
    <source>
        <dbReference type="ARBA" id="ARBA00004711"/>
    </source>
</evidence>